<dbReference type="SMART" id="SM00387">
    <property type="entry name" value="HATPase_c"/>
    <property type="match status" value="1"/>
</dbReference>
<evidence type="ECO:0000313" key="8">
    <source>
        <dbReference type="Proteomes" id="UP000218267"/>
    </source>
</evidence>
<dbReference type="Gene3D" id="2.60.40.10">
    <property type="entry name" value="Immunoglobulins"/>
    <property type="match status" value="1"/>
</dbReference>
<reference evidence="8" key="2">
    <citation type="journal article" date="2020" name="Antonie Van Leeuwenhoek">
        <title>Labilibaculum antarcticum sp. nov., a novel facultative anaerobic, psychrotorelant bacterium isolated from marine sediment of Antarctica.</title>
        <authorList>
            <person name="Watanabe M."/>
            <person name="Kojima H."/>
            <person name="Fukui M."/>
        </authorList>
    </citation>
    <scope>NUCLEOTIDE SEQUENCE [LARGE SCALE GENOMIC DNA]</scope>
    <source>
        <strain evidence="8">SPP2</strain>
    </source>
</reference>
<sequence>MKQNKILIKLIVLFFLVNPVFVFSQENEFINFSVDDGLAQAYIYNITQDAKGNLWIGTGNGLSKYDGYTFQNFTEQDSLGGNFITCALKTDKGLWFGHLNGRVSFYDGISFNYYVNETSSIVDIEQDFEANIWIASQNKGFIKFKNKTAKGELYQNSFQNHVFTFKFIDKNSLLVGTSEGLKLCQLTTDNEIAVKNDISEIPNGKVVDIIRSEKSDKFYILTENDGLFRISIDSDNYKVDEIADNNDFSRAQNLFEDKEGNLWLASLGNGVFKLKFSNNRELAEVKRYGDNNGLLTNAVKSVFEDQEGNIWIGKYGGGLSRLIPSANSFINFDEEKYSNSIHSICITEKVKWIGTGQELLKVDLKSNKVLHSYDVNGSLENDKITAIADWKNTELWIGTEKSGVYRLNYKTGIIKSQFLRLGNLEKSINSIIAENQNVWIATQKGLCKYNLDTNKKKWFTMQEEGLPHNSVNHILKDHEKRIWVGTLSNTLSYIQDDELTNIHLANSNSLLNITSIAEDKDGLIWVGTQGNGIYVINKDSIMNINYRNGLLSDYCYSLNSDKERMWVTHRGGVSQIRLSDYHIKTLQKNAGLHSSIEFNKNSTAKEKDNILYFGSNQGIYTYDISKELNRAVPPTLDLSFLKVNGDEYEINKNLVLSPGYYKIQIGYKGINLNEPELIKYQYVLKGYENDWSAPDNRRRVDYKQLGSGDYEFILKAVNGNGIESIQPLRFKIKIKYPLWQKTWFQLLSLAGLIFGIYLMVVLREKNLRRIQRKLIQNLDDKTREVIAKEEVIKERKRTEKELIQAKEKAEESDRLKTAFLSNMSHEIRTPLNAIVGFSTMLQEPNVNPNSKGRYMSILKSNTNDLLCLIDDIMDISSIEAGQLKIKTQDCNLHEILTELYTVHAKKISELKMEDLVLNYIEKHTDLIIQSDSLRLKQILSNLIGNAIKFTEKGTIDFGIVYHKNGMVKFFVKDTGIGILENQKEVIFERFRKEFRDGWKKLYRGAGLGLAISKSLVELLGGKIGVESVAGEGSYFYFTLPVNLNSENRQ</sequence>
<evidence type="ECO:0000259" key="6">
    <source>
        <dbReference type="PROSITE" id="PS50109"/>
    </source>
</evidence>
<evidence type="ECO:0000256" key="5">
    <source>
        <dbReference type="SAM" id="Phobius"/>
    </source>
</evidence>
<dbReference type="Gene3D" id="1.10.287.130">
    <property type="match status" value="1"/>
</dbReference>
<keyword evidence="5" id="KW-0472">Membrane</keyword>
<dbReference type="InterPro" id="IPR003594">
    <property type="entry name" value="HATPase_dom"/>
</dbReference>
<dbReference type="InterPro" id="IPR015943">
    <property type="entry name" value="WD40/YVTN_repeat-like_dom_sf"/>
</dbReference>
<dbReference type="Pfam" id="PF07494">
    <property type="entry name" value="Reg_prop"/>
    <property type="match status" value="4"/>
</dbReference>
<dbReference type="GO" id="GO:0000155">
    <property type="term" value="F:phosphorelay sensor kinase activity"/>
    <property type="evidence" value="ECO:0007669"/>
    <property type="project" value="InterPro"/>
</dbReference>
<dbReference type="CDD" id="cd16922">
    <property type="entry name" value="HATPase_EvgS-ArcB-TorS-like"/>
    <property type="match status" value="1"/>
</dbReference>
<dbReference type="InterPro" id="IPR036097">
    <property type="entry name" value="HisK_dim/P_sf"/>
</dbReference>
<dbReference type="KEGG" id="mbas:ALGA_4024"/>
<proteinExistence type="predicted"/>
<evidence type="ECO:0000256" key="2">
    <source>
        <dbReference type="ARBA" id="ARBA00012438"/>
    </source>
</evidence>
<dbReference type="InterPro" id="IPR036890">
    <property type="entry name" value="HATPase_C_sf"/>
</dbReference>
<dbReference type="AlphaFoldDB" id="A0A1Y1CPF6"/>
<dbReference type="InterPro" id="IPR003661">
    <property type="entry name" value="HisK_dim/P_dom"/>
</dbReference>
<reference evidence="7 8" key="1">
    <citation type="journal article" date="2018" name="Mar. Genomics">
        <title>Complete genome sequence of Marinifilaceae bacterium strain SPP2, isolated from the Antarctic marine sediment.</title>
        <authorList>
            <person name="Watanabe M."/>
            <person name="Kojima H."/>
            <person name="Fukui M."/>
        </authorList>
    </citation>
    <scope>NUCLEOTIDE SEQUENCE [LARGE SCALE GENOMIC DNA]</scope>
    <source>
        <strain evidence="7 8">SPP2</strain>
    </source>
</reference>
<protein>
    <recommendedName>
        <fullName evidence="2">histidine kinase</fullName>
        <ecNumber evidence="2">2.7.13.3</ecNumber>
    </recommendedName>
</protein>
<dbReference type="EC" id="2.7.13.3" evidence="2"/>
<dbReference type="SUPFAM" id="SSF63829">
    <property type="entry name" value="Calcium-dependent phosphotriesterase"/>
    <property type="match status" value="3"/>
</dbReference>
<dbReference type="Gene3D" id="2.130.10.10">
    <property type="entry name" value="YVTN repeat-like/Quinoprotein amine dehydrogenase"/>
    <property type="match status" value="3"/>
</dbReference>
<keyword evidence="4" id="KW-0175">Coiled coil</keyword>
<dbReference type="Pfam" id="PF00512">
    <property type="entry name" value="HisKA"/>
    <property type="match status" value="1"/>
</dbReference>
<dbReference type="RefSeq" id="WP_096432516.1">
    <property type="nucleotide sequence ID" value="NZ_AP018042.1"/>
</dbReference>
<dbReference type="SUPFAM" id="SSF47384">
    <property type="entry name" value="Homodimeric domain of signal transducing histidine kinase"/>
    <property type="match status" value="1"/>
</dbReference>
<dbReference type="Gene3D" id="3.30.565.10">
    <property type="entry name" value="Histidine kinase-like ATPase, C-terminal domain"/>
    <property type="match status" value="1"/>
</dbReference>
<evidence type="ECO:0000313" key="7">
    <source>
        <dbReference type="EMBL" id="BAX82316.1"/>
    </source>
</evidence>
<dbReference type="CDD" id="cd00082">
    <property type="entry name" value="HisKA"/>
    <property type="match status" value="1"/>
</dbReference>
<dbReference type="PANTHER" id="PTHR43547:SF2">
    <property type="entry name" value="HYBRID SIGNAL TRANSDUCTION HISTIDINE KINASE C"/>
    <property type="match status" value="1"/>
</dbReference>
<organism evidence="7 8">
    <name type="scientific">Labilibaculum antarcticum</name>
    <dbReference type="NCBI Taxonomy" id="1717717"/>
    <lineage>
        <taxon>Bacteria</taxon>
        <taxon>Pseudomonadati</taxon>
        <taxon>Bacteroidota</taxon>
        <taxon>Bacteroidia</taxon>
        <taxon>Marinilabiliales</taxon>
        <taxon>Marinifilaceae</taxon>
        <taxon>Labilibaculum</taxon>
    </lineage>
</organism>
<name>A0A1Y1CPF6_9BACT</name>
<dbReference type="PROSITE" id="PS50109">
    <property type="entry name" value="HIS_KIN"/>
    <property type="match status" value="1"/>
</dbReference>
<dbReference type="InterPro" id="IPR011123">
    <property type="entry name" value="Y_Y_Y"/>
</dbReference>
<dbReference type="Pfam" id="PF02518">
    <property type="entry name" value="HATPase_c"/>
    <property type="match status" value="1"/>
</dbReference>
<dbReference type="SUPFAM" id="SSF55874">
    <property type="entry name" value="ATPase domain of HSP90 chaperone/DNA topoisomerase II/histidine kinase"/>
    <property type="match status" value="1"/>
</dbReference>
<feature type="coiled-coil region" evidence="4">
    <location>
        <begin position="788"/>
        <end position="815"/>
    </location>
</feature>
<dbReference type="Pfam" id="PF07495">
    <property type="entry name" value="Y_Y_Y"/>
    <property type="match status" value="1"/>
</dbReference>
<dbReference type="PRINTS" id="PR00344">
    <property type="entry name" value="BCTRLSENSOR"/>
</dbReference>
<comment type="catalytic activity">
    <reaction evidence="1">
        <text>ATP + protein L-histidine = ADP + protein N-phospho-L-histidine.</text>
        <dbReference type="EC" id="2.7.13.3"/>
    </reaction>
</comment>
<dbReference type="Proteomes" id="UP000218267">
    <property type="component" value="Chromosome"/>
</dbReference>
<keyword evidence="5" id="KW-0812">Transmembrane</keyword>
<dbReference type="InterPro" id="IPR004358">
    <property type="entry name" value="Sig_transdc_His_kin-like_C"/>
</dbReference>
<dbReference type="InterPro" id="IPR013783">
    <property type="entry name" value="Ig-like_fold"/>
</dbReference>
<dbReference type="PANTHER" id="PTHR43547">
    <property type="entry name" value="TWO-COMPONENT HISTIDINE KINASE"/>
    <property type="match status" value="1"/>
</dbReference>
<dbReference type="EMBL" id="AP018042">
    <property type="protein sequence ID" value="BAX82316.1"/>
    <property type="molecule type" value="Genomic_DNA"/>
</dbReference>
<evidence type="ECO:0000256" key="3">
    <source>
        <dbReference type="ARBA" id="ARBA00022553"/>
    </source>
</evidence>
<evidence type="ECO:0000256" key="1">
    <source>
        <dbReference type="ARBA" id="ARBA00000085"/>
    </source>
</evidence>
<dbReference type="InterPro" id="IPR011110">
    <property type="entry name" value="Reg_prop"/>
</dbReference>
<accession>A0A1Y1CPF6</accession>
<gene>
    <name evidence="7" type="ORF">ALGA_4024</name>
</gene>
<keyword evidence="5" id="KW-1133">Transmembrane helix</keyword>
<feature type="domain" description="Histidine kinase" evidence="6">
    <location>
        <begin position="822"/>
        <end position="1043"/>
    </location>
</feature>
<keyword evidence="3" id="KW-0597">Phosphoprotein</keyword>
<feature type="transmembrane region" description="Helical" evidence="5">
    <location>
        <begin position="743"/>
        <end position="762"/>
    </location>
</feature>
<keyword evidence="8" id="KW-1185">Reference proteome</keyword>
<dbReference type="SMART" id="SM00388">
    <property type="entry name" value="HisKA"/>
    <property type="match status" value="1"/>
</dbReference>
<dbReference type="OrthoDB" id="358279at2"/>
<dbReference type="InterPro" id="IPR005467">
    <property type="entry name" value="His_kinase_dom"/>
</dbReference>
<evidence type="ECO:0000256" key="4">
    <source>
        <dbReference type="SAM" id="Coils"/>
    </source>
</evidence>